<protein>
    <submittedName>
        <fullName evidence="4">S-layer family protein</fullName>
    </submittedName>
</protein>
<dbReference type="NCBIfam" id="TIGR01901">
    <property type="entry name" value="adhes_NPXG"/>
    <property type="match status" value="1"/>
</dbReference>
<dbReference type="SUPFAM" id="SSF51126">
    <property type="entry name" value="Pectin lyase-like"/>
    <property type="match status" value="4"/>
</dbReference>
<accession>A0A951US06</accession>
<sequence>MKAGTWHRWFNKGTIALIPVSMSAIALLSDTAVIAQVTPDRTLGSEQSTVNRNVTINGRNGDRIEGGARRGANLFHSFEQFNVGNGQRLYFANPEGVFNIIGRVTGRGASNISGTLGVQGNANLFLMNPNGIVFGNNATLDLRGSFVGTTANRLQFGTQGFFGTNDPQTPPLLTINPSALLFNQARPGKIQTQSVADAGESLAGNPLLGLRVADGQNLLLIGGEVAIAGGLNALGGQLGLFAVKAPATVELSADSRPSLQQPVRQLSRSSRGNVLINGGALLNVRADHGGEIQINAEDIQIRENSILRAGIDQDLGNRDSQAGDIILNATGNIEISGSNVLNSLIGMGTSGDLVIRGRSLVLNEGAILSAATLSQGNAGRVVIQVAGSAVLTESATVFNTINPDAIGSTGGIFLEAGSLTMTDGAELVANTNSTGDVGNIIVRVRGDARLSGVNSQGDPSGILNVVRPGGIGNAGEIRLSAGSLSLTNGARLQTNTRGQGNAGNVIVRVRDRFLLDSEAAGIQDLTGIFTAVGTDGVGKGGAIDIQSGSLVVLNGAQLTANTFAQGDAGDITIQVREQAIFDGSNNNYQTADDRNEVVRSGVFSAVGERFTDGTIPAFGNGGDIRLSANQIKLRNGAALGTAVLSGSRGDAGSITITATDRVSVDGRSRNRDASSIRTQVNPGAVGNANGIQITTDRLTVSNEGLLQASIGGDGKAGNIRINSRILELFNGGRLLTTTAGSRPAGDIDLRVDDRITLSGQTSGLFASTERNATGRGGSINITTHQLAVSDRAAITVSSPAGRAGNLTIAANQIRLNQGRLTAEAGVGSGAEITLQGLDSLLLQNNSLISAQASDNATGGNVTVDAPNGFVVAVPEQNNDIIASADQGRGGNISITAQGIFSIGQQRSSPQNQTNDIDASSRFNQSGTVTINQPDIDPSQGLIELPTDVVDRSTQIARGCTPGSDESSRFVATGRGGLPISPDQPLRDRAIVSLGWVALDSERSDRQSIPLQATESQSQDERSLEQVDSSKSAVMEASEFSRDANGKVVLVAQAQTEEVVGEHVGDRVCLERSP</sequence>
<name>A0A951US06_9CYAN</name>
<dbReference type="EMBL" id="JAHHHD010000054">
    <property type="protein sequence ID" value="MBW4662033.1"/>
    <property type="molecule type" value="Genomic_DNA"/>
</dbReference>
<evidence type="ECO:0000256" key="2">
    <source>
        <dbReference type="SAM" id="SignalP"/>
    </source>
</evidence>
<dbReference type="AlphaFoldDB" id="A0A951US06"/>
<feature type="signal peptide" evidence="2">
    <location>
        <begin position="1"/>
        <end position="26"/>
    </location>
</feature>
<proteinExistence type="predicted"/>
<dbReference type="InterPro" id="IPR008638">
    <property type="entry name" value="FhaB/CdiA-like_TPS"/>
</dbReference>
<evidence type="ECO:0000259" key="3">
    <source>
        <dbReference type="SMART" id="SM00912"/>
    </source>
</evidence>
<feature type="compositionally biased region" description="Polar residues" evidence="1">
    <location>
        <begin position="1006"/>
        <end position="1016"/>
    </location>
</feature>
<dbReference type="Proteomes" id="UP000757435">
    <property type="component" value="Unassembled WGS sequence"/>
</dbReference>
<evidence type="ECO:0000256" key="1">
    <source>
        <dbReference type="SAM" id="MobiDB-lite"/>
    </source>
</evidence>
<comment type="caution">
    <text evidence="4">The sequence shown here is derived from an EMBL/GenBank/DDBJ whole genome shotgun (WGS) entry which is preliminary data.</text>
</comment>
<organism evidence="4 5">
    <name type="scientific">Drouetiella hepatica Uher 2000/2452</name>
    <dbReference type="NCBI Taxonomy" id="904376"/>
    <lineage>
        <taxon>Bacteria</taxon>
        <taxon>Bacillati</taxon>
        <taxon>Cyanobacteriota</taxon>
        <taxon>Cyanophyceae</taxon>
        <taxon>Oculatellales</taxon>
        <taxon>Oculatellaceae</taxon>
        <taxon>Drouetiella</taxon>
    </lineage>
</organism>
<dbReference type="InterPro" id="IPR011050">
    <property type="entry name" value="Pectin_lyase_fold/virulence"/>
</dbReference>
<dbReference type="Pfam" id="PF05860">
    <property type="entry name" value="TPS"/>
    <property type="match status" value="1"/>
</dbReference>
<reference evidence="4" key="1">
    <citation type="submission" date="2021-05" db="EMBL/GenBank/DDBJ databases">
        <authorList>
            <person name="Pietrasiak N."/>
            <person name="Ward R."/>
            <person name="Stajich J.E."/>
            <person name="Kurbessoian T."/>
        </authorList>
    </citation>
    <scope>NUCLEOTIDE SEQUENCE</scope>
    <source>
        <strain evidence="4">UHER 2000/2452</strain>
    </source>
</reference>
<evidence type="ECO:0000313" key="4">
    <source>
        <dbReference type="EMBL" id="MBW4662033.1"/>
    </source>
</evidence>
<reference evidence="4" key="2">
    <citation type="journal article" date="2022" name="Microbiol. Resour. Announc.">
        <title>Metagenome Sequencing to Explore Phylogenomics of Terrestrial Cyanobacteria.</title>
        <authorList>
            <person name="Ward R.D."/>
            <person name="Stajich J.E."/>
            <person name="Johansen J.R."/>
            <person name="Huntemann M."/>
            <person name="Clum A."/>
            <person name="Foster B."/>
            <person name="Foster B."/>
            <person name="Roux S."/>
            <person name="Palaniappan K."/>
            <person name="Varghese N."/>
            <person name="Mukherjee S."/>
            <person name="Reddy T.B.K."/>
            <person name="Daum C."/>
            <person name="Copeland A."/>
            <person name="Chen I.A."/>
            <person name="Ivanova N.N."/>
            <person name="Kyrpides N.C."/>
            <person name="Shapiro N."/>
            <person name="Eloe-Fadrosh E.A."/>
            <person name="Pietrasiak N."/>
        </authorList>
    </citation>
    <scope>NUCLEOTIDE SEQUENCE</scope>
    <source>
        <strain evidence="4">UHER 2000/2452</strain>
    </source>
</reference>
<gene>
    <name evidence="4" type="ORF">KME15_25520</name>
</gene>
<evidence type="ECO:0000313" key="5">
    <source>
        <dbReference type="Proteomes" id="UP000757435"/>
    </source>
</evidence>
<keyword evidence="2" id="KW-0732">Signal</keyword>
<dbReference type="Gene3D" id="2.160.20.10">
    <property type="entry name" value="Single-stranded right-handed beta-helix, Pectin lyase-like"/>
    <property type="match status" value="2"/>
</dbReference>
<feature type="region of interest" description="Disordered" evidence="1">
    <location>
        <begin position="956"/>
        <end position="983"/>
    </location>
</feature>
<feature type="chain" id="PRO_5037222925" evidence="2">
    <location>
        <begin position="27"/>
        <end position="1073"/>
    </location>
</feature>
<dbReference type="InterPro" id="IPR012334">
    <property type="entry name" value="Pectin_lyas_fold"/>
</dbReference>
<dbReference type="SMART" id="SM00912">
    <property type="entry name" value="Haemagg_act"/>
    <property type="match status" value="1"/>
</dbReference>
<feature type="domain" description="Filamentous haemagglutinin FhaB/tRNA nuclease CdiA-like TPS" evidence="3">
    <location>
        <begin position="44"/>
        <end position="157"/>
    </location>
</feature>
<feature type="region of interest" description="Disordered" evidence="1">
    <location>
        <begin position="1003"/>
        <end position="1038"/>
    </location>
</feature>